<gene>
    <name evidence="1" type="ORF">HOO69_20655</name>
</gene>
<sequence length="87" mass="9701">MMSMQNNTSITLDMIHTAINKVEIASKIDLNSLKDFINENTTSAVTSFTEMSQCDSLDGKFKLVTTSFPQFIDHSQHLIETSILLSS</sequence>
<proteinExistence type="predicted"/>
<accession>A0AAE7B1M7</accession>
<evidence type="ECO:0000313" key="1">
    <source>
        <dbReference type="EMBL" id="QJY38959.1"/>
    </source>
</evidence>
<dbReference type="RefSeq" id="WP_171803023.1">
    <property type="nucleotide sequence ID" value="NZ_JAPFJO010000030.1"/>
</dbReference>
<evidence type="ECO:0000313" key="2">
    <source>
        <dbReference type="Proteomes" id="UP000501443"/>
    </source>
</evidence>
<organism evidence="1 2">
    <name type="scientific">Vibrio europaeus</name>
    <dbReference type="NCBI Taxonomy" id="300876"/>
    <lineage>
        <taxon>Bacteria</taxon>
        <taxon>Pseudomonadati</taxon>
        <taxon>Pseudomonadota</taxon>
        <taxon>Gammaproteobacteria</taxon>
        <taxon>Vibrionales</taxon>
        <taxon>Vibrionaceae</taxon>
        <taxon>Vibrio</taxon>
        <taxon>Vibrio oreintalis group</taxon>
    </lineage>
</organism>
<name>A0AAE7B1M7_9VIBR</name>
<protein>
    <submittedName>
        <fullName evidence="1">Uncharacterized protein</fullName>
    </submittedName>
</protein>
<dbReference type="EMBL" id="CP053543">
    <property type="protein sequence ID" value="QJY38959.1"/>
    <property type="molecule type" value="Genomic_DNA"/>
</dbReference>
<dbReference type="Proteomes" id="UP000501443">
    <property type="component" value="Chromosome 2"/>
</dbReference>
<dbReference type="AlphaFoldDB" id="A0AAE7B1M7"/>
<reference evidence="1 2" key="1">
    <citation type="submission" date="2020-05" db="EMBL/GenBank/DDBJ databases">
        <title>First description outside Europe of the emergent pathogen for shellfish aquaculture Vibrio europaeus.</title>
        <authorList>
            <person name="Dubert J."/>
            <person name="Rojas R."/>
        </authorList>
    </citation>
    <scope>NUCLEOTIDE SEQUENCE [LARGE SCALE GENOMIC DNA]</scope>
    <source>
        <strain evidence="1 2">NPI-1</strain>
    </source>
</reference>